<sequence length="88" mass="9210">MKNLKGLFSGFGENTEPSESHSCCGGGGGGHSHHHSGGHSHHHSDDNSSAKSYKCPMNCEGGKTYDAPGNCPVCNMTLVPAGESHRHH</sequence>
<dbReference type="GO" id="GO:0046872">
    <property type="term" value="F:metal ion binding"/>
    <property type="evidence" value="ECO:0007669"/>
    <property type="project" value="InterPro"/>
</dbReference>
<accession>A0A3B0URU4</accession>
<proteinExistence type="predicted"/>
<protein>
    <recommendedName>
        <fullName evidence="2">Heavy metal binding domain-containing protein</fullName>
    </recommendedName>
</protein>
<dbReference type="EMBL" id="UOEP01000179">
    <property type="protein sequence ID" value="VAW22794.1"/>
    <property type="molecule type" value="Genomic_DNA"/>
</dbReference>
<name>A0A3B0URU4_9ZZZZ</name>
<organism evidence="3">
    <name type="scientific">hydrothermal vent metagenome</name>
    <dbReference type="NCBI Taxonomy" id="652676"/>
    <lineage>
        <taxon>unclassified sequences</taxon>
        <taxon>metagenomes</taxon>
        <taxon>ecological metagenomes</taxon>
    </lineage>
</organism>
<feature type="domain" description="Heavy metal binding" evidence="2">
    <location>
        <begin position="53"/>
        <end position="81"/>
    </location>
</feature>
<dbReference type="InterPro" id="IPR045800">
    <property type="entry name" value="HMBD"/>
</dbReference>
<dbReference type="AlphaFoldDB" id="A0A3B0URU4"/>
<evidence type="ECO:0000256" key="1">
    <source>
        <dbReference type="SAM" id="MobiDB-lite"/>
    </source>
</evidence>
<dbReference type="Pfam" id="PF19335">
    <property type="entry name" value="HMBD"/>
    <property type="match status" value="1"/>
</dbReference>
<feature type="compositionally biased region" description="Basic residues" evidence="1">
    <location>
        <begin position="31"/>
        <end position="42"/>
    </location>
</feature>
<evidence type="ECO:0000259" key="2">
    <source>
        <dbReference type="Pfam" id="PF19335"/>
    </source>
</evidence>
<gene>
    <name evidence="3" type="ORF">MNBD_BACTEROID01-1928</name>
</gene>
<feature type="region of interest" description="Disordered" evidence="1">
    <location>
        <begin position="1"/>
        <end position="52"/>
    </location>
</feature>
<evidence type="ECO:0000313" key="3">
    <source>
        <dbReference type="EMBL" id="VAW22794.1"/>
    </source>
</evidence>
<reference evidence="3" key="1">
    <citation type="submission" date="2018-06" db="EMBL/GenBank/DDBJ databases">
        <authorList>
            <person name="Zhirakovskaya E."/>
        </authorList>
    </citation>
    <scope>NUCLEOTIDE SEQUENCE</scope>
</reference>